<sequence>MGLLAGSTVTLLTIIWRTCTVVGKCDIHDTIAEITKTLKASILKILVLICLDHMLIHRRMLKHLTMEITGATKKKIYEATVWVELQGVMLVMMPLPLFRPILAANKMIINLEGGKFHEMIQYNTLLIMLSRASDTDLAHCYFMNVKFSLRYDSIVVSGSDVLCALVLYGSGSLRLNLNDSTFHDVGGADQYKVFQM</sequence>
<proteinExistence type="predicted"/>
<keyword evidence="2" id="KW-1185">Reference proteome</keyword>
<organism evidence="1 2">
    <name type="scientific">Brassica napus</name>
    <name type="common">Rape</name>
    <dbReference type="NCBI Taxonomy" id="3708"/>
    <lineage>
        <taxon>Eukaryota</taxon>
        <taxon>Viridiplantae</taxon>
        <taxon>Streptophyta</taxon>
        <taxon>Embryophyta</taxon>
        <taxon>Tracheophyta</taxon>
        <taxon>Spermatophyta</taxon>
        <taxon>Magnoliopsida</taxon>
        <taxon>eudicotyledons</taxon>
        <taxon>Gunneridae</taxon>
        <taxon>Pentapetalae</taxon>
        <taxon>rosids</taxon>
        <taxon>malvids</taxon>
        <taxon>Brassicales</taxon>
        <taxon>Brassicaceae</taxon>
        <taxon>Brassiceae</taxon>
        <taxon>Brassica</taxon>
    </lineage>
</organism>
<evidence type="ECO:0000313" key="2">
    <source>
        <dbReference type="Proteomes" id="UP000824890"/>
    </source>
</evidence>
<gene>
    <name evidence="1" type="ORF">HID58_062033</name>
</gene>
<protein>
    <submittedName>
        <fullName evidence="1">Uncharacterized protein</fullName>
    </submittedName>
</protein>
<comment type="caution">
    <text evidence="1">The sequence shown here is derived from an EMBL/GenBank/DDBJ whole genome shotgun (WGS) entry which is preliminary data.</text>
</comment>
<evidence type="ECO:0000313" key="1">
    <source>
        <dbReference type="EMBL" id="KAH0885937.1"/>
    </source>
</evidence>
<dbReference type="EMBL" id="JAGKQM010000014">
    <property type="protein sequence ID" value="KAH0885937.1"/>
    <property type="molecule type" value="Genomic_DNA"/>
</dbReference>
<name>A0ABQ8A0W1_BRANA</name>
<reference evidence="1 2" key="1">
    <citation type="submission" date="2021-05" db="EMBL/GenBank/DDBJ databases">
        <title>Genome Assembly of Synthetic Allotetraploid Brassica napus Reveals Homoeologous Exchanges between Subgenomes.</title>
        <authorList>
            <person name="Davis J.T."/>
        </authorList>
    </citation>
    <scope>NUCLEOTIDE SEQUENCE [LARGE SCALE GENOMIC DNA]</scope>
    <source>
        <strain evidence="2">cv. Da-Ae</strain>
        <tissue evidence="1">Seedling</tissue>
    </source>
</reference>
<accession>A0ABQ8A0W1</accession>
<dbReference type="Proteomes" id="UP000824890">
    <property type="component" value="Unassembled WGS sequence"/>
</dbReference>